<reference evidence="2 3" key="1">
    <citation type="journal article" date="2010" name="Cell">
        <title>The genome of Naegleria gruberi illuminates early eukaryotic versatility.</title>
        <authorList>
            <person name="Fritz-Laylin L.K."/>
            <person name="Prochnik S.E."/>
            <person name="Ginger M.L."/>
            <person name="Dacks J.B."/>
            <person name="Carpenter M.L."/>
            <person name="Field M.C."/>
            <person name="Kuo A."/>
            <person name="Paredez A."/>
            <person name="Chapman J."/>
            <person name="Pham J."/>
            <person name="Shu S."/>
            <person name="Neupane R."/>
            <person name="Cipriano M."/>
            <person name="Mancuso J."/>
            <person name="Tu H."/>
            <person name="Salamov A."/>
            <person name="Lindquist E."/>
            <person name="Shapiro H."/>
            <person name="Lucas S."/>
            <person name="Grigoriev I.V."/>
            <person name="Cande W.Z."/>
            <person name="Fulton C."/>
            <person name="Rokhsar D.S."/>
            <person name="Dawson S.C."/>
        </authorList>
    </citation>
    <scope>NUCLEOTIDE SEQUENCE [LARGE SCALE GENOMIC DNA]</scope>
    <source>
        <strain evidence="2 3">NEG-M</strain>
    </source>
</reference>
<protein>
    <recommendedName>
        <fullName evidence="1">F-box domain-containing protein</fullName>
    </recommendedName>
</protein>
<dbReference type="AlphaFoldDB" id="D2V7S4"/>
<dbReference type="VEuPathDB" id="AmoebaDB:NAEGRDRAFT_64907"/>
<dbReference type="Proteomes" id="UP000006671">
    <property type="component" value="Unassembled WGS sequence"/>
</dbReference>
<dbReference type="PROSITE" id="PS50181">
    <property type="entry name" value="FBOX"/>
    <property type="match status" value="1"/>
</dbReference>
<feature type="domain" description="F-box" evidence="1">
    <location>
        <begin position="19"/>
        <end position="65"/>
    </location>
</feature>
<dbReference type="InParanoid" id="D2V7S4"/>
<dbReference type="KEGG" id="ngr:NAEGRDRAFT_64907"/>
<evidence type="ECO:0000259" key="1">
    <source>
        <dbReference type="PROSITE" id="PS50181"/>
    </source>
</evidence>
<proteinExistence type="predicted"/>
<dbReference type="GeneID" id="8861228"/>
<keyword evidence="3" id="KW-1185">Reference proteome</keyword>
<dbReference type="RefSeq" id="XP_002679795.1">
    <property type="nucleotide sequence ID" value="XM_002679749.1"/>
</dbReference>
<name>D2V7S4_NAEGR</name>
<sequence length="307" mass="37172">MSQQDAIEHSSSQNNSEMTISIISLPTELILDIYSYCNLDDLRNLLISSSLVYEFLKSSEAYRVWMIQLKYLQNLRRNLSKTKRKQFKNNSFMELSDDFEKVGKNNCIENRTTILMKVIRKQQHYYILKDLERNRSGMLEKFHARPRYFEDFKHLLLENYYLCRDPLSNRYLMEYDPFYLFKHFPHATNYFFLPICRFIFLKYTSNSLRIASPFLQAWKKMSNDKLEPNVKIWKEYFKRCFRKDIQAIVLAYFQMPYQLHDGKYKTAAELVAIDKTKWLSHFTEEFECDSQFKFLNDHGWISTIESW</sequence>
<evidence type="ECO:0000313" key="2">
    <source>
        <dbReference type="EMBL" id="EFC47051.1"/>
    </source>
</evidence>
<organism evidence="3">
    <name type="scientific">Naegleria gruberi</name>
    <name type="common">Amoeba</name>
    <dbReference type="NCBI Taxonomy" id="5762"/>
    <lineage>
        <taxon>Eukaryota</taxon>
        <taxon>Discoba</taxon>
        <taxon>Heterolobosea</taxon>
        <taxon>Tetramitia</taxon>
        <taxon>Eutetramitia</taxon>
        <taxon>Vahlkampfiidae</taxon>
        <taxon>Naegleria</taxon>
    </lineage>
</organism>
<gene>
    <name evidence="2" type="ORF">NAEGRDRAFT_64907</name>
</gene>
<accession>D2V7S4</accession>
<dbReference type="EMBL" id="GG738856">
    <property type="protein sequence ID" value="EFC47051.1"/>
    <property type="molecule type" value="Genomic_DNA"/>
</dbReference>
<evidence type="ECO:0000313" key="3">
    <source>
        <dbReference type="Proteomes" id="UP000006671"/>
    </source>
</evidence>
<dbReference type="InterPro" id="IPR001810">
    <property type="entry name" value="F-box_dom"/>
</dbReference>